<evidence type="ECO:0000313" key="1">
    <source>
        <dbReference type="EMBL" id="MBX02414.1"/>
    </source>
</evidence>
<name>A0A2P2K9I7_RHIMU</name>
<proteinExistence type="predicted"/>
<accession>A0A2P2K9I7</accession>
<reference evidence="1" key="1">
    <citation type="submission" date="2018-02" db="EMBL/GenBank/DDBJ databases">
        <title>Rhizophora mucronata_Transcriptome.</title>
        <authorList>
            <person name="Meera S.P."/>
            <person name="Sreeshan A."/>
            <person name="Augustine A."/>
        </authorList>
    </citation>
    <scope>NUCLEOTIDE SEQUENCE</scope>
    <source>
        <tissue evidence="1">Leaf</tissue>
    </source>
</reference>
<protein>
    <submittedName>
        <fullName evidence="1">Uncharacterized protein</fullName>
    </submittedName>
</protein>
<sequence length="42" mass="5031">MYLYEYILYLCSLHLSLKRSMPLDLLPWYSSIMSQKATSRNT</sequence>
<dbReference type="AlphaFoldDB" id="A0A2P2K9I7"/>
<organism evidence="1">
    <name type="scientific">Rhizophora mucronata</name>
    <name type="common">Asiatic mangrove</name>
    <dbReference type="NCBI Taxonomy" id="61149"/>
    <lineage>
        <taxon>Eukaryota</taxon>
        <taxon>Viridiplantae</taxon>
        <taxon>Streptophyta</taxon>
        <taxon>Embryophyta</taxon>
        <taxon>Tracheophyta</taxon>
        <taxon>Spermatophyta</taxon>
        <taxon>Magnoliopsida</taxon>
        <taxon>eudicotyledons</taxon>
        <taxon>Gunneridae</taxon>
        <taxon>Pentapetalae</taxon>
        <taxon>rosids</taxon>
        <taxon>fabids</taxon>
        <taxon>Malpighiales</taxon>
        <taxon>Rhizophoraceae</taxon>
        <taxon>Rhizophora</taxon>
    </lineage>
</organism>
<dbReference type="EMBL" id="GGEC01021930">
    <property type="protein sequence ID" value="MBX02414.1"/>
    <property type="molecule type" value="Transcribed_RNA"/>
</dbReference>